<evidence type="ECO:0000313" key="3">
    <source>
        <dbReference type="Proteomes" id="UP000239735"/>
    </source>
</evidence>
<dbReference type="AlphaFoldDB" id="A0A2N9LP08"/>
<evidence type="ECO:0000313" key="2">
    <source>
        <dbReference type="EMBL" id="SPE24977.1"/>
    </source>
</evidence>
<keyword evidence="1" id="KW-0732">Signal</keyword>
<evidence type="ECO:0000256" key="1">
    <source>
        <dbReference type="SAM" id="SignalP"/>
    </source>
</evidence>
<feature type="chain" id="PRO_5014802722" evidence="1">
    <location>
        <begin position="25"/>
        <end position="260"/>
    </location>
</feature>
<feature type="signal peptide" evidence="1">
    <location>
        <begin position="1"/>
        <end position="24"/>
    </location>
</feature>
<dbReference type="Proteomes" id="UP000239735">
    <property type="component" value="Unassembled WGS sequence"/>
</dbReference>
<dbReference type="OrthoDB" id="110505at2"/>
<protein>
    <submittedName>
        <fullName evidence="2">Uncharacterized protein</fullName>
    </submittedName>
</protein>
<gene>
    <name evidence="2" type="ORF">SBA5_470098</name>
</gene>
<reference evidence="3" key="1">
    <citation type="submission" date="2018-02" db="EMBL/GenBank/DDBJ databases">
        <authorList>
            <person name="Hausmann B."/>
        </authorList>
    </citation>
    <scope>NUCLEOTIDE SEQUENCE [LARGE SCALE GENOMIC DNA]</scope>
    <source>
        <strain evidence="3">Peat soil MAG SbA5</strain>
    </source>
</reference>
<accession>A0A2N9LP08</accession>
<organism evidence="2 3">
    <name type="scientific">Candidatus Sulfuritelmatomonas gaucii</name>
    <dbReference type="NCBI Taxonomy" id="2043161"/>
    <lineage>
        <taxon>Bacteria</taxon>
        <taxon>Pseudomonadati</taxon>
        <taxon>Acidobacteriota</taxon>
        <taxon>Terriglobia</taxon>
        <taxon>Terriglobales</taxon>
        <taxon>Acidobacteriaceae</taxon>
        <taxon>Candidatus Sulfuritelmatomonas</taxon>
    </lineage>
</organism>
<proteinExistence type="predicted"/>
<dbReference type="EMBL" id="OKRB01000105">
    <property type="protein sequence ID" value="SPE24977.1"/>
    <property type="molecule type" value="Genomic_DNA"/>
</dbReference>
<sequence>MRKGFFAICILAACSFLAAQQAMNNDSVVKLVKAGLSDDLIVSTINASPGTYDTSADGIIALKQAGASDKVIAAMVARAAAPATPPPAAAAPSGTGRPAGIDDVGVYMRDRKGAWSMLEPEIVNFKSGGVLKSIASDGLVKGDTNGHIQGKTAKTVMAFPVILAVYVPEGTEITEYQLLRLRESGNSREFRSVTGGVFHSSGGATRDDVQFQSVKIAPRVYQITLDQALGKGEYGLLPPGSYSSSNMASGGKIYTVSIPE</sequence>
<name>A0A2N9LP08_9BACT</name>